<sequence>MFKLLDPFRALLDIGPVQMSVTAERRGQPLGREWHRLEGLVTGWLEDLKRYLPLARKPWPLLSSPEGWPRVLDRMYAAVKTAGDPDLTPMAAVAGTIAELVGDYLVKQGATKVLVNNGGDIAIRLGRGEKTRVGVAPRLGAPPTHYLDIRAGDRIGGVATSGRGGRSFTLGIADAAVAVASSAAVADACATVLGNAVNVDSPLIQRRLARELDPATDIPELLVTTAVGPLPKELQAAALERGIETGRRLVEAGILLGAVVYLNGFMRQYPEGLVHPIK</sequence>
<protein>
    <recommendedName>
        <fullName evidence="3">FAD:protein FMN transferase</fullName>
    </recommendedName>
</protein>
<dbReference type="Gene3D" id="3.10.520.10">
    <property type="entry name" value="ApbE-like domains"/>
    <property type="match status" value="1"/>
</dbReference>
<evidence type="ECO:0000313" key="1">
    <source>
        <dbReference type="EMBL" id="OIQ07806.1"/>
    </source>
</evidence>
<comment type="caution">
    <text evidence="1">The sequence shown here is derived from an EMBL/GenBank/DDBJ whole genome shotgun (WGS) entry which is preliminary data.</text>
</comment>
<evidence type="ECO:0000313" key="2">
    <source>
        <dbReference type="Proteomes" id="UP000182743"/>
    </source>
</evidence>
<dbReference type="InterPro" id="IPR003374">
    <property type="entry name" value="ApbE-like_sf"/>
</dbReference>
<dbReference type="EMBL" id="MIHH01000025">
    <property type="protein sequence ID" value="OIQ07806.1"/>
    <property type="molecule type" value="Genomic_DNA"/>
</dbReference>
<dbReference type="Proteomes" id="UP000182743">
    <property type="component" value="Unassembled WGS sequence"/>
</dbReference>
<accession>A0A1J5JE51</accession>
<name>A0A1J5JE51_NEOTH</name>
<dbReference type="SUPFAM" id="SSF143631">
    <property type="entry name" value="ApbE-like"/>
    <property type="match status" value="1"/>
</dbReference>
<proteinExistence type="predicted"/>
<organism evidence="1 2">
    <name type="scientific">Neomoorella thermoacetica</name>
    <name type="common">Clostridium thermoaceticum</name>
    <dbReference type="NCBI Taxonomy" id="1525"/>
    <lineage>
        <taxon>Bacteria</taxon>
        <taxon>Bacillati</taxon>
        <taxon>Bacillota</taxon>
        <taxon>Clostridia</taxon>
        <taxon>Neomoorellales</taxon>
        <taxon>Neomoorellaceae</taxon>
        <taxon>Neomoorella</taxon>
    </lineage>
</organism>
<gene>
    <name evidence="1" type="ORF">MOOR_25800</name>
</gene>
<reference evidence="1 2" key="1">
    <citation type="submission" date="2016-08" db="EMBL/GenBank/DDBJ databases">
        <title>Genome-based comparison of Moorella thermoacetic strains.</title>
        <authorList>
            <person name="Poehlein A."/>
            <person name="Bengelsdorf F.R."/>
            <person name="Esser C."/>
            <person name="Duerre P."/>
            <person name="Daniel R."/>
        </authorList>
    </citation>
    <scope>NUCLEOTIDE SEQUENCE [LARGE SCALE GENOMIC DNA]</scope>
    <source>
        <strain evidence="1 2">DSM 11768</strain>
    </source>
</reference>
<dbReference type="AlphaFoldDB" id="A0A1J5JE51"/>
<dbReference type="RefSeq" id="WP_071521516.1">
    <property type="nucleotide sequence ID" value="NZ_CP136416.1"/>
</dbReference>
<evidence type="ECO:0008006" key="3">
    <source>
        <dbReference type="Google" id="ProtNLM"/>
    </source>
</evidence>